<reference evidence="5" key="1">
    <citation type="submission" date="2022-07" db="EMBL/GenBank/DDBJ databases">
        <authorList>
            <person name="Macas J."/>
            <person name="Novak P."/>
            <person name="Neumann P."/>
        </authorList>
    </citation>
    <scope>NUCLEOTIDE SEQUENCE</scope>
</reference>
<dbReference type="NCBIfam" id="TIGR00002">
    <property type="entry name" value="S16"/>
    <property type="match status" value="1"/>
</dbReference>
<keyword evidence="3" id="KW-0689">Ribosomal protein</keyword>
<dbReference type="Gene3D" id="3.30.1320.10">
    <property type="match status" value="1"/>
</dbReference>
<comment type="subcellular location">
    <subcellularLocation>
        <location evidence="1">Plastid</location>
        <location evidence="1">Chloroplast</location>
    </subcellularLocation>
</comment>
<dbReference type="OrthoDB" id="1256001at2759"/>
<comment type="similarity">
    <text evidence="2">Belongs to the bacterial ribosomal protein bS16 family.</text>
</comment>
<keyword evidence="6" id="KW-1185">Reference proteome</keyword>
<gene>
    <name evidence="5" type="ORF">CEURO_LOCUS5384</name>
</gene>
<evidence type="ECO:0000256" key="4">
    <source>
        <dbReference type="ARBA" id="ARBA00023274"/>
    </source>
</evidence>
<evidence type="ECO:0000313" key="6">
    <source>
        <dbReference type="Proteomes" id="UP001152484"/>
    </source>
</evidence>
<protein>
    <recommendedName>
        <fullName evidence="7">Plastid ribosomal protein S16</fullName>
    </recommendedName>
</protein>
<dbReference type="GO" id="GO:0015935">
    <property type="term" value="C:small ribosomal subunit"/>
    <property type="evidence" value="ECO:0007669"/>
    <property type="project" value="TreeGrafter"/>
</dbReference>
<comment type="caution">
    <text evidence="5">The sequence shown here is derived from an EMBL/GenBank/DDBJ whole genome shotgun (WGS) entry which is preliminary data.</text>
</comment>
<dbReference type="Proteomes" id="UP001152484">
    <property type="component" value="Unassembled WGS sequence"/>
</dbReference>
<sequence>MAVKLRLARFGCKHRPFYRLMAADSSSPRDGKHLEVLGFYNPLAGEDDEKRMSLKSDRVKYWLSVGAQPTDSVRSLLFTAGLLPPTPVERKGGSHDSREVDPMTGLVTSYNWAGNV</sequence>
<keyword evidence="4" id="KW-0687">Ribonucleoprotein</keyword>
<dbReference type="GO" id="GO:0032543">
    <property type="term" value="P:mitochondrial translation"/>
    <property type="evidence" value="ECO:0007669"/>
    <property type="project" value="TreeGrafter"/>
</dbReference>
<dbReference type="InterPro" id="IPR000307">
    <property type="entry name" value="Ribosomal_bS16"/>
</dbReference>
<proteinExistence type="inferred from homology"/>
<dbReference type="SUPFAM" id="SSF54565">
    <property type="entry name" value="Ribosomal protein S16"/>
    <property type="match status" value="1"/>
</dbReference>
<dbReference type="PANTHER" id="PTHR12919:SF34">
    <property type="entry name" value="SMALL RIBOSOMAL SUBUNIT PROTEIN BS16CY"/>
    <property type="match status" value="1"/>
</dbReference>
<evidence type="ECO:0008006" key="7">
    <source>
        <dbReference type="Google" id="ProtNLM"/>
    </source>
</evidence>
<dbReference type="PANTHER" id="PTHR12919">
    <property type="entry name" value="30S RIBOSOMAL PROTEIN S16"/>
    <property type="match status" value="1"/>
</dbReference>
<dbReference type="GO" id="GO:0003735">
    <property type="term" value="F:structural constituent of ribosome"/>
    <property type="evidence" value="ECO:0007669"/>
    <property type="project" value="InterPro"/>
</dbReference>
<dbReference type="EMBL" id="CAMAPE010000009">
    <property type="protein sequence ID" value="CAH9074919.1"/>
    <property type="molecule type" value="Genomic_DNA"/>
</dbReference>
<accession>A0A9P0YTK7</accession>
<name>A0A9P0YTK7_CUSEU</name>
<evidence type="ECO:0000256" key="2">
    <source>
        <dbReference type="ARBA" id="ARBA00006668"/>
    </source>
</evidence>
<dbReference type="HAMAP" id="MF_00385">
    <property type="entry name" value="Ribosomal_bS16"/>
    <property type="match status" value="1"/>
</dbReference>
<dbReference type="InterPro" id="IPR023803">
    <property type="entry name" value="Ribosomal_bS16_dom_sf"/>
</dbReference>
<evidence type="ECO:0000313" key="5">
    <source>
        <dbReference type="EMBL" id="CAH9074919.1"/>
    </source>
</evidence>
<evidence type="ECO:0000256" key="1">
    <source>
        <dbReference type="ARBA" id="ARBA00004229"/>
    </source>
</evidence>
<organism evidence="5 6">
    <name type="scientific">Cuscuta europaea</name>
    <name type="common">European dodder</name>
    <dbReference type="NCBI Taxonomy" id="41803"/>
    <lineage>
        <taxon>Eukaryota</taxon>
        <taxon>Viridiplantae</taxon>
        <taxon>Streptophyta</taxon>
        <taxon>Embryophyta</taxon>
        <taxon>Tracheophyta</taxon>
        <taxon>Spermatophyta</taxon>
        <taxon>Magnoliopsida</taxon>
        <taxon>eudicotyledons</taxon>
        <taxon>Gunneridae</taxon>
        <taxon>Pentapetalae</taxon>
        <taxon>asterids</taxon>
        <taxon>lamiids</taxon>
        <taxon>Solanales</taxon>
        <taxon>Convolvulaceae</taxon>
        <taxon>Cuscuteae</taxon>
        <taxon>Cuscuta</taxon>
        <taxon>Cuscuta subgen. Cuscuta</taxon>
    </lineage>
</organism>
<dbReference type="GO" id="GO:0009507">
    <property type="term" value="C:chloroplast"/>
    <property type="evidence" value="ECO:0007669"/>
    <property type="project" value="UniProtKB-SubCell"/>
</dbReference>
<dbReference type="GO" id="GO:0005739">
    <property type="term" value="C:mitochondrion"/>
    <property type="evidence" value="ECO:0007669"/>
    <property type="project" value="GOC"/>
</dbReference>
<evidence type="ECO:0000256" key="3">
    <source>
        <dbReference type="ARBA" id="ARBA00022980"/>
    </source>
</evidence>
<dbReference type="AlphaFoldDB" id="A0A9P0YTK7"/>
<dbReference type="Pfam" id="PF00886">
    <property type="entry name" value="Ribosomal_S16"/>
    <property type="match status" value="1"/>
</dbReference>